<organism evidence="2">
    <name type="scientific">Serpula lacrymans var. lacrymans (strain S7.3)</name>
    <name type="common">Dry rot fungus</name>
    <dbReference type="NCBI Taxonomy" id="936435"/>
    <lineage>
        <taxon>Eukaryota</taxon>
        <taxon>Fungi</taxon>
        <taxon>Dikarya</taxon>
        <taxon>Basidiomycota</taxon>
        <taxon>Agaricomycotina</taxon>
        <taxon>Agaricomycetes</taxon>
        <taxon>Agaricomycetidae</taxon>
        <taxon>Boletales</taxon>
        <taxon>Coniophorineae</taxon>
        <taxon>Serpulaceae</taxon>
        <taxon>Serpula</taxon>
    </lineage>
</organism>
<proteinExistence type="predicted"/>
<dbReference type="HOGENOM" id="CLU_3015622_0_0_1"/>
<sequence length="56" mass="6761">MGGPWPLKRRMTLEHQPLHDNNGCHDALELPMEVCVWKEIVRYRKCQCSIQLWRTR</sequence>
<dbReference type="AlphaFoldDB" id="F8PSN0"/>
<name>F8PSN0_SERL3</name>
<dbReference type="Proteomes" id="UP000008063">
    <property type="component" value="Unassembled WGS sequence"/>
</dbReference>
<dbReference type="EMBL" id="GL945478">
    <property type="protein sequence ID" value="EGO00789.1"/>
    <property type="molecule type" value="Genomic_DNA"/>
</dbReference>
<gene>
    <name evidence="1" type="ORF">SERLA73DRAFT_133843</name>
</gene>
<accession>F8PSN0</accession>
<dbReference type="InParanoid" id="F8PSN0"/>
<evidence type="ECO:0000313" key="2">
    <source>
        <dbReference type="Proteomes" id="UP000008063"/>
    </source>
</evidence>
<reference evidence="2" key="1">
    <citation type="journal article" date="2011" name="Science">
        <title>The plant cell wall-decomposing machinery underlies the functional diversity of forest fungi.</title>
        <authorList>
            <person name="Eastwood D.C."/>
            <person name="Floudas D."/>
            <person name="Binder M."/>
            <person name="Majcherczyk A."/>
            <person name="Schneider P."/>
            <person name="Aerts A."/>
            <person name="Asiegbu F.O."/>
            <person name="Baker S.E."/>
            <person name="Barry K."/>
            <person name="Bendiksby M."/>
            <person name="Blumentritt M."/>
            <person name="Coutinho P.M."/>
            <person name="Cullen D."/>
            <person name="de Vries R.P."/>
            <person name="Gathman A."/>
            <person name="Goodell B."/>
            <person name="Henrissat B."/>
            <person name="Ihrmark K."/>
            <person name="Kauserud H."/>
            <person name="Kohler A."/>
            <person name="LaButti K."/>
            <person name="Lapidus A."/>
            <person name="Lavin J.L."/>
            <person name="Lee Y.-H."/>
            <person name="Lindquist E."/>
            <person name="Lilly W."/>
            <person name="Lucas S."/>
            <person name="Morin E."/>
            <person name="Murat C."/>
            <person name="Oguiza J.A."/>
            <person name="Park J."/>
            <person name="Pisabarro A.G."/>
            <person name="Riley R."/>
            <person name="Rosling A."/>
            <person name="Salamov A."/>
            <person name="Schmidt O."/>
            <person name="Schmutz J."/>
            <person name="Skrede I."/>
            <person name="Stenlid J."/>
            <person name="Wiebenga A."/>
            <person name="Xie X."/>
            <person name="Kuees U."/>
            <person name="Hibbett D.S."/>
            <person name="Hoffmeister D."/>
            <person name="Hoegberg N."/>
            <person name="Martin F."/>
            <person name="Grigoriev I.V."/>
            <person name="Watkinson S.C."/>
        </authorList>
    </citation>
    <scope>NUCLEOTIDE SEQUENCE [LARGE SCALE GENOMIC DNA]</scope>
    <source>
        <strain evidence="2">strain S7.3</strain>
    </source>
</reference>
<evidence type="ECO:0000313" key="1">
    <source>
        <dbReference type="EMBL" id="EGO00789.1"/>
    </source>
</evidence>
<keyword evidence="2" id="KW-1185">Reference proteome</keyword>
<protein>
    <submittedName>
        <fullName evidence="1">Uncharacterized protein</fullName>
    </submittedName>
</protein>